<evidence type="ECO:0000259" key="2">
    <source>
        <dbReference type="Pfam" id="PF10145"/>
    </source>
</evidence>
<comment type="caution">
    <text evidence="3">The sequence shown here is derived from an EMBL/GenBank/DDBJ whole genome shotgun (WGS) entry which is preliminary data.</text>
</comment>
<feature type="domain" description="Phage tail tape measure protein" evidence="2">
    <location>
        <begin position="104"/>
        <end position="302"/>
    </location>
</feature>
<dbReference type="Pfam" id="PF10145">
    <property type="entry name" value="PhageMin_Tail"/>
    <property type="match status" value="1"/>
</dbReference>
<dbReference type="RefSeq" id="WP_005542680.1">
    <property type="nucleotide sequence ID" value="NZ_JAMDLX010000051.1"/>
</dbReference>
<evidence type="ECO:0000313" key="4">
    <source>
        <dbReference type="Proteomes" id="UP001527181"/>
    </source>
</evidence>
<proteinExistence type="predicted"/>
<protein>
    <submittedName>
        <fullName evidence="3">Phage tail tape measure protein</fullName>
    </submittedName>
</protein>
<evidence type="ECO:0000313" key="3">
    <source>
        <dbReference type="EMBL" id="MCY9762197.1"/>
    </source>
</evidence>
<dbReference type="PANTHER" id="PTHR37813">
    <property type="entry name" value="FELS-2 PROPHAGE PROTEIN"/>
    <property type="match status" value="1"/>
</dbReference>
<dbReference type="GeneID" id="94487074"/>
<sequence>MSRTYKTVFELGGQLDSTFNKAFKQARTDVSKTTNEMQRSVDAANKMSSTIKKAGGIIAGAFAVSSVISFGKDIAQTFADFEQGMANVRAISGANDEQFKKLTETARMLGETTSFSAKEAADGMQYLALAGFDTDAIIGAMPGMLNLAAAANMDLAKSADIVSDTMQAFRMDATDASKAADIFARTQARSNTDVLMLGEAMKYAASSANAAKMDLVQTNAVLGVLADSGIKGSMAGTTFNAMLRDLKKNSDNGRFSVGKTTISLYDQHGAMRDLGSVMAEVEKATQGMTTQQRDAAMASVFGEEAIRGANIMLSTGTKRYYELENAIRNSEGAAKEMADVQLNTVSGSLKLLDSAIESAKINLGEKMAPAIRFVADTISKYLPAAMNMMEKGFQYIGTFMQPVMSGLNQLKQLIAPMVEELAGSFTSLKDDYFNALKPLLPHMLSIFNSIGKTIKQIVPIFLRVSAAVSQAALKIYQAFIPIASYLAGKLYPVFSKVFGFIANDIVPAISRAFSSMLPVFMSVAGKIGQTMSAVFNFIKPIIDGLVDAFNFAFPVIRAVVVGAIDAVSGVFNGLMTALGGVLDFITGVFTGNWTQAWQGVKDIFGGIFDSLASLIKAPINAVIGLINQAISSINTVSVDIPDWVPEWAGGGKTLGFSIPDIPMLAKGGIATGPTLAMIGEGKEDEAILPLSKLEGILGSPSYNNSSSSNANYYEHTTNIYLSGAATQQDAERVAKASNDDFENRMRAWKKQQQRVSFA</sequence>
<dbReference type="PANTHER" id="PTHR37813:SF1">
    <property type="entry name" value="FELS-2 PROPHAGE PROTEIN"/>
    <property type="match status" value="1"/>
</dbReference>
<name>A0ABT4GZP5_PAEAL</name>
<dbReference type="InterPro" id="IPR010090">
    <property type="entry name" value="Phage_tape_meas"/>
</dbReference>
<dbReference type="EMBL" id="JAMDNP010000032">
    <property type="protein sequence ID" value="MCY9762197.1"/>
    <property type="molecule type" value="Genomic_DNA"/>
</dbReference>
<dbReference type="Proteomes" id="UP001527181">
    <property type="component" value="Unassembled WGS sequence"/>
</dbReference>
<keyword evidence="4" id="KW-1185">Reference proteome</keyword>
<accession>A0ABT4GZP5</accession>
<reference evidence="3 4" key="1">
    <citation type="submission" date="2022-05" db="EMBL/GenBank/DDBJ databases">
        <title>Genome Sequencing of Bee-Associated Microbes.</title>
        <authorList>
            <person name="Dunlap C."/>
        </authorList>
    </citation>
    <scope>NUCLEOTIDE SEQUENCE [LARGE SCALE GENOMIC DNA]</scope>
    <source>
        <strain evidence="3 4">NRRL B-04010</strain>
    </source>
</reference>
<organism evidence="3 4">
    <name type="scientific">Paenibacillus alvei</name>
    <name type="common">Bacillus alvei</name>
    <dbReference type="NCBI Taxonomy" id="44250"/>
    <lineage>
        <taxon>Bacteria</taxon>
        <taxon>Bacillati</taxon>
        <taxon>Bacillota</taxon>
        <taxon>Bacilli</taxon>
        <taxon>Bacillales</taxon>
        <taxon>Paenibacillaceae</taxon>
        <taxon>Paenibacillus</taxon>
    </lineage>
</organism>
<gene>
    <name evidence="3" type="ORF">M5X12_16615</name>
</gene>
<evidence type="ECO:0000256" key="1">
    <source>
        <dbReference type="ARBA" id="ARBA00022612"/>
    </source>
</evidence>
<dbReference type="NCBIfam" id="TIGR01760">
    <property type="entry name" value="tape_meas_TP901"/>
    <property type="match status" value="1"/>
</dbReference>
<keyword evidence="1" id="KW-1188">Viral release from host cell</keyword>